<keyword evidence="4" id="KW-0663">Pyridoxal phosphate</keyword>
<dbReference type="GO" id="GO:0036381">
    <property type="term" value="F:pyridoxal 5'-phosphate synthase (glutamine hydrolysing) activity"/>
    <property type="evidence" value="ECO:0007669"/>
    <property type="project" value="UniProtKB-EC"/>
</dbReference>
<comment type="catalytic activity">
    <reaction evidence="7">
        <text>aldehydo-D-ribose 5-phosphate + D-glyceraldehyde 3-phosphate + L-glutamine = pyridoxal 5'-phosphate + L-glutamate + phosphate + 3 H2O + H(+)</text>
        <dbReference type="Rhea" id="RHEA:31507"/>
        <dbReference type="ChEBI" id="CHEBI:15377"/>
        <dbReference type="ChEBI" id="CHEBI:15378"/>
        <dbReference type="ChEBI" id="CHEBI:29985"/>
        <dbReference type="ChEBI" id="CHEBI:43474"/>
        <dbReference type="ChEBI" id="CHEBI:58273"/>
        <dbReference type="ChEBI" id="CHEBI:58359"/>
        <dbReference type="ChEBI" id="CHEBI:59776"/>
        <dbReference type="ChEBI" id="CHEBI:597326"/>
        <dbReference type="EC" id="4.3.3.6"/>
    </reaction>
</comment>
<comment type="similarity">
    <text evidence="2 8">Belongs to the PdxS/SNZ family.</text>
</comment>
<evidence type="ECO:0000313" key="11">
    <source>
        <dbReference type="Proteomes" id="UP000244093"/>
    </source>
</evidence>
<evidence type="ECO:0000256" key="2">
    <source>
        <dbReference type="ARBA" id="ARBA00007281"/>
    </source>
</evidence>
<dbReference type="PANTHER" id="PTHR31829">
    <property type="entry name" value="PYRIDOXAL 5'-PHOSPHATE SYNTHASE SUBUNIT SNZ1-RELATED"/>
    <property type="match status" value="1"/>
</dbReference>
<evidence type="ECO:0000313" key="10">
    <source>
        <dbReference type="EMBL" id="PUA31558.1"/>
    </source>
</evidence>
<dbReference type="GO" id="GO:0008615">
    <property type="term" value="P:pyridoxine biosynthetic process"/>
    <property type="evidence" value="ECO:0007669"/>
    <property type="project" value="TreeGrafter"/>
</dbReference>
<gene>
    <name evidence="10" type="ORF">B7O98_09220</name>
</gene>
<evidence type="ECO:0000256" key="6">
    <source>
        <dbReference type="ARBA" id="ARBA00023270"/>
    </source>
</evidence>
<accession>A0A2R7Y238</accession>
<evidence type="ECO:0000256" key="5">
    <source>
        <dbReference type="ARBA" id="ARBA00023239"/>
    </source>
</evidence>
<reference evidence="10 11" key="1">
    <citation type="journal article" date="2018" name="Syst. Appl. Microbiol.">
        <title>A new symbiotic nanoarchaeote (Candidatus Nanoclepta minutus) and its host (Zestosphaera tikiterensis gen. nov., sp. nov.) from a New Zealand hot spring.</title>
        <authorList>
            <person name="St John E."/>
            <person name="Liu Y."/>
            <person name="Podar M."/>
            <person name="Stott M.B."/>
            <person name="Meneghin J."/>
            <person name="Chen Z."/>
            <person name="Lagutin K."/>
            <person name="Mitchell K."/>
            <person name="Reysenbach A.L."/>
        </authorList>
    </citation>
    <scope>NUCLEOTIDE SEQUENCE [LARGE SCALE GENOMIC DNA]</scope>
    <source>
        <strain evidence="10">NZ3</strain>
    </source>
</reference>
<dbReference type="PANTHER" id="PTHR31829:SF0">
    <property type="entry name" value="PYRIDOXAL 5'-PHOSPHATE SYNTHASE SUBUNIT SNZ1-RELATED"/>
    <property type="match status" value="1"/>
</dbReference>
<keyword evidence="5 10" id="KW-0456">Lyase</keyword>
<dbReference type="AlphaFoldDB" id="A0A2R7Y238"/>
<dbReference type="InterPro" id="IPR001852">
    <property type="entry name" value="PdxS/SNZ"/>
</dbReference>
<dbReference type="NCBIfam" id="NF003215">
    <property type="entry name" value="PRK04180.1"/>
    <property type="match status" value="1"/>
</dbReference>
<dbReference type="Proteomes" id="UP000244093">
    <property type="component" value="Unassembled WGS sequence"/>
</dbReference>
<evidence type="ECO:0000256" key="1">
    <source>
        <dbReference type="ARBA" id="ARBA00004737"/>
    </source>
</evidence>
<dbReference type="PROSITE" id="PS51129">
    <property type="entry name" value="PDXS_SNZ_2"/>
    <property type="match status" value="1"/>
</dbReference>
<dbReference type="GO" id="GO:0006520">
    <property type="term" value="P:amino acid metabolic process"/>
    <property type="evidence" value="ECO:0007669"/>
    <property type="project" value="TreeGrafter"/>
</dbReference>
<evidence type="ECO:0000256" key="8">
    <source>
        <dbReference type="PROSITE-ProRule" id="PRU00481"/>
    </source>
</evidence>
<dbReference type="EMBL" id="NBVN01000009">
    <property type="protein sequence ID" value="PUA31558.1"/>
    <property type="molecule type" value="Genomic_DNA"/>
</dbReference>
<dbReference type="CDD" id="cd04727">
    <property type="entry name" value="pdxS"/>
    <property type="match status" value="1"/>
</dbReference>
<protein>
    <recommendedName>
        <fullName evidence="3">pyridoxal 5'-phosphate synthase (glutamine hydrolyzing)</fullName>
        <ecNumber evidence="3">4.3.3.6</ecNumber>
    </recommendedName>
</protein>
<dbReference type="InterPro" id="IPR013785">
    <property type="entry name" value="Aldolase_TIM"/>
</dbReference>
<evidence type="ECO:0000256" key="7">
    <source>
        <dbReference type="ARBA" id="ARBA00047992"/>
    </source>
</evidence>
<comment type="caution">
    <text evidence="10">The sequence shown here is derived from an EMBL/GenBank/DDBJ whole genome shotgun (WGS) entry which is preliminary data.</text>
</comment>
<evidence type="ECO:0000259" key="9">
    <source>
        <dbReference type="Pfam" id="PF01680"/>
    </source>
</evidence>
<dbReference type="FunFam" id="3.20.20.70:FF:000001">
    <property type="entry name" value="Pyridoxine biosynthesis protein PDX1"/>
    <property type="match status" value="1"/>
</dbReference>
<dbReference type="Gene3D" id="3.20.20.70">
    <property type="entry name" value="Aldolase class I"/>
    <property type="match status" value="1"/>
</dbReference>
<dbReference type="EC" id="4.3.3.6" evidence="3"/>
<dbReference type="SUPFAM" id="SSF51366">
    <property type="entry name" value="Ribulose-phoshate binding barrel"/>
    <property type="match status" value="1"/>
</dbReference>
<dbReference type="InterPro" id="IPR011060">
    <property type="entry name" value="RibuloseP-bd_barrel"/>
</dbReference>
<keyword evidence="6" id="KW-0704">Schiff base</keyword>
<dbReference type="InterPro" id="IPR033755">
    <property type="entry name" value="PdxS/SNZ_N"/>
</dbReference>
<proteinExistence type="inferred from homology"/>
<sequence>MSSIIQSHEVLERLYDLLYGLLELRDRLRQLGLEVLPGGLSDSITLGSVKVKTSFIAMLRRGVIMDVTSVEQAQIAEDAGAVGVMVLDKLPYDVRRSGGVARTADLKVIEEIMRNTSIPVSAKVRIGHFYEAVLLEEVGVDLIDESEVLTPVDEKHHINKWVFKTPFVNGARELCEALRRISEGASMIRSKGEAGTGNVAEAVRHFKEIYSAVRDLTAHAHDEEYLRDYARKCQVQHDLVLLTAKLGRVPVITYAAGGIATPADAALMMWLGADGVFVGSGIFKSKDPENRAKAIVLATSFWDNPEVVVEAQKMVSEKEAMLGIDVKTLKPEELLQVRGL</sequence>
<dbReference type="Pfam" id="PF01680">
    <property type="entry name" value="SOR_SNZ"/>
    <property type="match status" value="1"/>
</dbReference>
<evidence type="ECO:0000256" key="3">
    <source>
        <dbReference type="ARBA" id="ARBA00012084"/>
    </source>
</evidence>
<dbReference type="PIRSF" id="PIRSF029271">
    <property type="entry name" value="Pdx1"/>
    <property type="match status" value="1"/>
</dbReference>
<organism evidence="10 11">
    <name type="scientific">Zestosphaera tikiterensis</name>
    <dbReference type="NCBI Taxonomy" id="1973259"/>
    <lineage>
        <taxon>Archaea</taxon>
        <taxon>Thermoproteota</taxon>
        <taxon>Thermoprotei</taxon>
        <taxon>Desulfurococcales</taxon>
        <taxon>Desulfurococcaceae</taxon>
        <taxon>Zestosphaera</taxon>
    </lineage>
</organism>
<comment type="pathway">
    <text evidence="1">Cofactor biosynthesis; pyridoxal 5'-phosphate biosynthesis.</text>
</comment>
<feature type="domain" description="PdxS/SNZ N-terminal" evidence="9">
    <location>
        <begin position="49"/>
        <end position="256"/>
    </location>
</feature>
<name>A0A2R7Y238_9CREN</name>
<evidence type="ECO:0000256" key="4">
    <source>
        <dbReference type="ARBA" id="ARBA00022898"/>
    </source>
</evidence>
<dbReference type="GO" id="GO:0042823">
    <property type="term" value="P:pyridoxal phosphate biosynthetic process"/>
    <property type="evidence" value="ECO:0007669"/>
    <property type="project" value="InterPro"/>
</dbReference>